<comment type="caution">
    <text evidence="2">The sequence shown here is derived from an EMBL/GenBank/DDBJ whole genome shotgun (WGS) entry which is preliminary data.</text>
</comment>
<dbReference type="RefSeq" id="WP_285485445.1">
    <property type="nucleotide sequence ID" value="NZ_BSTI01000001.1"/>
</dbReference>
<name>A0A9W6VDE2_9PSEU</name>
<keyword evidence="1" id="KW-0472">Membrane</keyword>
<proteinExistence type="predicted"/>
<evidence type="ECO:0008006" key="4">
    <source>
        <dbReference type="Google" id="ProtNLM"/>
    </source>
</evidence>
<feature type="transmembrane region" description="Helical" evidence="1">
    <location>
        <begin position="76"/>
        <end position="94"/>
    </location>
</feature>
<gene>
    <name evidence="2" type="ORF">Atai01_00010</name>
</gene>
<feature type="transmembrane region" description="Helical" evidence="1">
    <location>
        <begin position="42"/>
        <end position="64"/>
    </location>
</feature>
<dbReference type="AlphaFoldDB" id="A0A9W6VDE2"/>
<dbReference type="Gene3D" id="1.20.1250.20">
    <property type="entry name" value="MFS general substrate transporter like domains"/>
    <property type="match status" value="1"/>
</dbReference>
<dbReference type="Proteomes" id="UP001165136">
    <property type="component" value="Unassembled WGS sequence"/>
</dbReference>
<protein>
    <recommendedName>
        <fullName evidence="4">Major facilitator superfamily (MFS) profile domain-containing protein</fullName>
    </recommendedName>
</protein>
<keyword evidence="1" id="KW-1133">Transmembrane helix</keyword>
<keyword evidence="1" id="KW-0812">Transmembrane</keyword>
<organism evidence="2 3">
    <name type="scientific">Amycolatopsis taiwanensis</name>
    <dbReference type="NCBI Taxonomy" id="342230"/>
    <lineage>
        <taxon>Bacteria</taxon>
        <taxon>Bacillati</taxon>
        <taxon>Actinomycetota</taxon>
        <taxon>Actinomycetes</taxon>
        <taxon>Pseudonocardiales</taxon>
        <taxon>Pseudonocardiaceae</taxon>
        <taxon>Amycolatopsis</taxon>
    </lineage>
</organism>
<sequence length="116" mass="11941">MNVPIGAVTLALAIGVLADSPGLGFRRGADALYLQRILGFDSLETGLAFIPAPVTLGTVSLFLAARLTARFGVRKVLLTGMFALGTGLALLSRAPTLRPARPLEPNGAESTAEPVA</sequence>
<evidence type="ECO:0000256" key="1">
    <source>
        <dbReference type="SAM" id="Phobius"/>
    </source>
</evidence>
<evidence type="ECO:0000313" key="3">
    <source>
        <dbReference type="Proteomes" id="UP001165136"/>
    </source>
</evidence>
<dbReference type="SUPFAM" id="SSF103473">
    <property type="entry name" value="MFS general substrate transporter"/>
    <property type="match status" value="1"/>
</dbReference>
<dbReference type="InterPro" id="IPR036259">
    <property type="entry name" value="MFS_trans_sf"/>
</dbReference>
<accession>A0A9W6VDE2</accession>
<evidence type="ECO:0000313" key="2">
    <source>
        <dbReference type="EMBL" id="GLY63382.1"/>
    </source>
</evidence>
<keyword evidence="3" id="KW-1185">Reference proteome</keyword>
<reference evidence="2" key="1">
    <citation type="submission" date="2023-03" db="EMBL/GenBank/DDBJ databases">
        <title>Amycolatopsis taiwanensis NBRC 103393.</title>
        <authorList>
            <person name="Ichikawa N."/>
            <person name="Sato H."/>
            <person name="Tonouchi N."/>
        </authorList>
    </citation>
    <scope>NUCLEOTIDE SEQUENCE</scope>
    <source>
        <strain evidence="2">NBRC 103393</strain>
    </source>
</reference>
<dbReference type="EMBL" id="BSTI01000001">
    <property type="protein sequence ID" value="GLY63382.1"/>
    <property type="molecule type" value="Genomic_DNA"/>
</dbReference>